<evidence type="ECO:0000313" key="10">
    <source>
        <dbReference type="Proteomes" id="UP001202402"/>
    </source>
</evidence>
<dbReference type="Proteomes" id="UP001202402">
    <property type="component" value="Unassembled WGS sequence"/>
</dbReference>
<keyword evidence="2" id="KW-0813">Transport</keyword>
<feature type="transmembrane region" description="Helical" evidence="7">
    <location>
        <begin position="328"/>
        <end position="348"/>
    </location>
</feature>
<keyword evidence="10" id="KW-1185">Reference proteome</keyword>
<evidence type="ECO:0000256" key="5">
    <source>
        <dbReference type="ARBA" id="ARBA00022989"/>
    </source>
</evidence>
<feature type="transmembrane region" description="Helical" evidence="7">
    <location>
        <begin position="100"/>
        <end position="121"/>
    </location>
</feature>
<dbReference type="PANTHER" id="PTHR43124">
    <property type="entry name" value="PURINE EFFLUX PUMP PBUE"/>
    <property type="match status" value="1"/>
</dbReference>
<dbReference type="InterPro" id="IPR020846">
    <property type="entry name" value="MFS_dom"/>
</dbReference>
<feature type="transmembrane region" description="Helical" evidence="7">
    <location>
        <begin position="263"/>
        <end position="281"/>
    </location>
</feature>
<feature type="domain" description="Major facilitator superfamily (MFS) profile" evidence="8">
    <location>
        <begin position="1"/>
        <end position="376"/>
    </location>
</feature>
<sequence>MKKLQLWLLAFGVFGIINTEMGIIGILPNLAKYYHISLTDAGLFVSLFALAVAISGPIMPLLCSGMKRKKALLMVLSIFAVCNLISIITSNFMIALCARVLPAFFHPVFISFALSMASASVEEKAAPKAVSKVMLGVSGGMVIGVPIVNMIADITDLRMAMLFFALANIVSLLMCSVFLPADDKQEKISYGKQLTILKRKNVWLSIFGVICLNGSIFGVYSYISEYLIQISGFSSHMVSMILLIYGLANMVGNTLGGKWLSETPLRLFRVFPIALIFLYMMQYVLGSISWICAGLMLVWGILAGCGGMMNQYWITKACDDAPAFGNGLFLSATNLGTTIATSVCGMMINTSIPSIFLGGMIFICIALAVFIYQYGSQMVNKKIMMMEES</sequence>
<dbReference type="InterPro" id="IPR050189">
    <property type="entry name" value="MFS_Efflux_Transporters"/>
</dbReference>
<dbReference type="PANTHER" id="PTHR43124:SF3">
    <property type="entry name" value="CHLORAMPHENICOL EFFLUX PUMP RV0191"/>
    <property type="match status" value="1"/>
</dbReference>
<keyword evidence="6 7" id="KW-0472">Membrane</keyword>
<dbReference type="InterPro" id="IPR036259">
    <property type="entry name" value="MFS_trans_sf"/>
</dbReference>
<dbReference type="EMBL" id="JAKVPQ010000011">
    <property type="protein sequence ID" value="MCH4286187.1"/>
    <property type="molecule type" value="Genomic_DNA"/>
</dbReference>
<feature type="transmembrane region" description="Helical" evidence="7">
    <location>
        <begin position="71"/>
        <end position="94"/>
    </location>
</feature>
<feature type="transmembrane region" description="Helical" evidence="7">
    <location>
        <begin position="33"/>
        <end position="59"/>
    </location>
</feature>
<feature type="transmembrane region" description="Helical" evidence="7">
    <location>
        <begin position="354"/>
        <end position="375"/>
    </location>
</feature>
<dbReference type="Gene3D" id="1.20.1250.20">
    <property type="entry name" value="MFS general substrate transporter like domains"/>
    <property type="match status" value="2"/>
</dbReference>
<feature type="transmembrane region" description="Helical" evidence="7">
    <location>
        <begin position="287"/>
        <end position="307"/>
    </location>
</feature>
<dbReference type="SUPFAM" id="SSF103473">
    <property type="entry name" value="MFS general substrate transporter"/>
    <property type="match status" value="1"/>
</dbReference>
<keyword evidence="3" id="KW-1003">Cell membrane</keyword>
<organism evidence="9 10">
    <name type="scientific">Amedibacillus hominis</name>
    <dbReference type="NCBI Taxonomy" id="2897776"/>
    <lineage>
        <taxon>Bacteria</taxon>
        <taxon>Bacillati</taxon>
        <taxon>Bacillota</taxon>
        <taxon>Erysipelotrichia</taxon>
        <taxon>Erysipelotrichales</taxon>
        <taxon>Erysipelotrichaceae</taxon>
        <taxon>Amedibacillus</taxon>
    </lineage>
</organism>
<evidence type="ECO:0000256" key="2">
    <source>
        <dbReference type="ARBA" id="ARBA00022448"/>
    </source>
</evidence>
<dbReference type="Pfam" id="PF07690">
    <property type="entry name" value="MFS_1"/>
    <property type="match status" value="1"/>
</dbReference>
<reference evidence="9 10" key="1">
    <citation type="submission" date="2022-02" db="EMBL/GenBank/DDBJ databases">
        <title>Genome of Erysipelotrichaceae sp. nov. NSJ-176 isolated from human feces.</title>
        <authorList>
            <person name="Abdugheni R."/>
        </authorList>
    </citation>
    <scope>NUCLEOTIDE SEQUENCE [LARGE SCALE GENOMIC DNA]</scope>
    <source>
        <strain evidence="9 10">NSJ-176</strain>
    </source>
</reference>
<evidence type="ECO:0000256" key="7">
    <source>
        <dbReference type="SAM" id="Phobius"/>
    </source>
</evidence>
<dbReference type="InterPro" id="IPR011701">
    <property type="entry name" value="MFS"/>
</dbReference>
<dbReference type="RefSeq" id="WP_199483542.1">
    <property type="nucleotide sequence ID" value="NZ_JAKVPQ010000011.1"/>
</dbReference>
<feature type="transmembrane region" description="Helical" evidence="7">
    <location>
        <begin position="133"/>
        <end position="152"/>
    </location>
</feature>
<evidence type="ECO:0000313" key="9">
    <source>
        <dbReference type="EMBL" id="MCH4286187.1"/>
    </source>
</evidence>
<keyword evidence="5 7" id="KW-1133">Transmembrane helix</keyword>
<evidence type="ECO:0000256" key="6">
    <source>
        <dbReference type="ARBA" id="ARBA00023136"/>
    </source>
</evidence>
<feature type="transmembrane region" description="Helical" evidence="7">
    <location>
        <begin position="202"/>
        <end position="220"/>
    </location>
</feature>
<evidence type="ECO:0000256" key="4">
    <source>
        <dbReference type="ARBA" id="ARBA00022692"/>
    </source>
</evidence>
<feature type="transmembrane region" description="Helical" evidence="7">
    <location>
        <begin position="226"/>
        <end position="251"/>
    </location>
</feature>
<name>A0ABS9R956_9FIRM</name>
<proteinExistence type="predicted"/>
<dbReference type="CDD" id="cd17324">
    <property type="entry name" value="MFS_NepI_like"/>
    <property type="match status" value="1"/>
</dbReference>
<dbReference type="PROSITE" id="PS50850">
    <property type="entry name" value="MFS"/>
    <property type="match status" value="1"/>
</dbReference>
<evidence type="ECO:0000259" key="8">
    <source>
        <dbReference type="PROSITE" id="PS50850"/>
    </source>
</evidence>
<evidence type="ECO:0000256" key="1">
    <source>
        <dbReference type="ARBA" id="ARBA00004651"/>
    </source>
</evidence>
<accession>A0ABS9R956</accession>
<keyword evidence="4 7" id="KW-0812">Transmembrane</keyword>
<comment type="caution">
    <text evidence="9">The sequence shown here is derived from an EMBL/GenBank/DDBJ whole genome shotgun (WGS) entry which is preliminary data.</text>
</comment>
<evidence type="ECO:0000256" key="3">
    <source>
        <dbReference type="ARBA" id="ARBA00022475"/>
    </source>
</evidence>
<feature type="transmembrane region" description="Helical" evidence="7">
    <location>
        <begin position="158"/>
        <end position="181"/>
    </location>
</feature>
<protein>
    <submittedName>
        <fullName evidence="9">MFS transporter</fullName>
    </submittedName>
</protein>
<comment type="subcellular location">
    <subcellularLocation>
        <location evidence="1">Cell membrane</location>
        <topology evidence="1">Multi-pass membrane protein</topology>
    </subcellularLocation>
</comment>
<gene>
    <name evidence="9" type="ORF">LQE99_13755</name>
</gene>
<feature type="transmembrane region" description="Helical" evidence="7">
    <location>
        <begin position="7"/>
        <end position="27"/>
    </location>
</feature>